<gene>
    <name evidence="1" type="ORF">DVH24_007655</name>
</gene>
<comment type="caution">
    <text evidence="1">The sequence shown here is derived from an EMBL/GenBank/DDBJ whole genome shotgun (WGS) entry which is preliminary data.</text>
</comment>
<dbReference type="Proteomes" id="UP000290289">
    <property type="component" value="Chromosome 16"/>
</dbReference>
<sequence>MKTYSSALDRLSSEDPSFLSLLSCHLAQSYLKLDTFQEQKAESRQSNIIKTRREVAVISSNIKSNLKTLKSRKPQNPKFQFKNPKIPTPKIQINNKTLIQNYLNFRGMMAGTSVLDDGDGVMAITTAGVAVEHERIDGKGDGLGYLGCCRGG</sequence>
<keyword evidence="2" id="KW-1185">Reference proteome</keyword>
<dbReference type="AlphaFoldDB" id="A0A498HHC5"/>
<protein>
    <submittedName>
        <fullName evidence="1">Uncharacterized protein</fullName>
    </submittedName>
</protein>
<proteinExistence type="predicted"/>
<name>A0A498HHC5_MALDO</name>
<reference evidence="1 2" key="1">
    <citation type="submission" date="2018-10" db="EMBL/GenBank/DDBJ databases">
        <title>A high-quality apple genome assembly.</title>
        <authorList>
            <person name="Hu J."/>
        </authorList>
    </citation>
    <scope>NUCLEOTIDE SEQUENCE [LARGE SCALE GENOMIC DNA]</scope>
    <source>
        <strain evidence="2">cv. HFTH1</strain>
        <tissue evidence="1">Young leaf</tissue>
    </source>
</reference>
<evidence type="ECO:0000313" key="2">
    <source>
        <dbReference type="Proteomes" id="UP000290289"/>
    </source>
</evidence>
<evidence type="ECO:0000313" key="1">
    <source>
        <dbReference type="EMBL" id="RXH70399.1"/>
    </source>
</evidence>
<dbReference type="EMBL" id="RDQH01000342">
    <property type="protein sequence ID" value="RXH70399.1"/>
    <property type="molecule type" value="Genomic_DNA"/>
</dbReference>
<accession>A0A498HHC5</accession>
<organism evidence="1 2">
    <name type="scientific">Malus domestica</name>
    <name type="common">Apple</name>
    <name type="synonym">Pyrus malus</name>
    <dbReference type="NCBI Taxonomy" id="3750"/>
    <lineage>
        <taxon>Eukaryota</taxon>
        <taxon>Viridiplantae</taxon>
        <taxon>Streptophyta</taxon>
        <taxon>Embryophyta</taxon>
        <taxon>Tracheophyta</taxon>
        <taxon>Spermatophyta</taxon>
        <taxon>Magnoliopsida</taxon>
        <taxon>eudicotyledons</taxon>
        <taxon>Gunneridae</taxon>
        <taxon>Pentapetalae</taxon>
        <taxon>rosids</taxon>
        <taxon>fabids</taxon>
        <taxon>Rosales</taxon>
        <taxon>Rosaceae</taxon>
        <taxon>Amygdaloideae</taxon>
        <taxon>Maleae</taxon>
        <taxon>Malus</taxon>
    </lineage>
</organism>